<gene>
    <name evidence="12" type="primary">pflA_1</name>
    <name evidence="12" type="ORF">NCTC13028_00891</name>
</gene>
<evidence type="ECO:0000256" key="8">
    <source>
        <dbReference type="ARBA" id="ARBA00023004"/>
    </source>
</evidence>
<dbReference type="GO" id="GO:0043365">
    <property type="term" value="F:[formate-C-acetyltransferase]-activating enzyme activity"/>
    <property type="evidence" value="ECO:0007669"/>
    <property type="project" value="UniProtKB-UniRule"/>
</dbReference>
<feature type="domain" description="Radical SAM core" evidence="11">
    <location>
        <begin position="15"/>
        <end position="235"/>
    </location>
</feature>
<dbReference type="GO" id="GO:0051539">
    <property type="term" value="F:4 iron, 4 sulfur cluster binding"/>
    <property type="evidence" value="ECO:0007669"/>
    <property type="project" value="UniProtKB-UniRule"/>
</dbReference>
<dbReference type="GO" id="GO:0046872">
    <property type="term" value="F:metal ion binding"/>
    <property type="evidence" value="ECO:0007669"/>
    <property type="project" value="UniProtKB-UniRule"/>
</dbReference>
<dbReference type="AlphaFoldDB" id="A0A2X2W7R4"/>
<dbReference type="InterPro" id="IPR012838">
    <property type="entry name" value="PFL1_activating"/>
</dbReference>
<reference evidence="12 13" key="1">
    <citation type="submission" date="2018-06" db="EMBL/GenBank/DDBJ databases">
        <authorList>
            <consortium name="Pathogen Informatics"/>
            <person name="Doyle S."/>
        </authorList>
    </citation>
    <scope>NUCLEOTIDE SEQUENCE [LARGE SCALE GENOMIC DNA]</scope>
    <source>
        <strain evidence="12 13">NCTC13028</strain>
    </source>
</reference>
<keyword evidence="12" id="KW-0456">Lyase</keyword>
<proteinExistence type="inferred from homology"/>
<dbReference type="Pfam" id="PF13353">
    <property type="entry name" value="Fer4_12"/>
    <property type="match status" value="1"/>
</dbReference>
<keyword evidence="10" id="KW-0963">Cytoplasm</keyword>
<dbReference type="CDD" id="cd01335">
    <property type="entry name" value="Radical_SAM"/>
    <property type="match status" value="1"/>
</dbReference>
<dbReference type="InterPro" id="IPR001989">
    <property type="entry name" value="Radical_activat_CS"/>
</dbReference>
<dbReference type="PROSITE" id="PS51918">
    <property type="entry name" value="RADICAL_SAM"/>
    <property type="match status" value="1"/>
</dbReference>
<comment type="function">
    <text evidence="1 10">Activation of pyruvate formate-lyase under anaerobic conditions by generation of an organic free radical, using S-adenosylmethionine and reduced flavodoxin as cosubstrates to produce 5'-deoxy-adenosine.</text>
</comment>
<dbReference type="EC" id="1.97.1.4" evidence="10"/>
<evidence type="ECO:0000256" key="10">
    <source>
        <dbReference type="RuleBase" id="RU362053"/>
    </source>
</evidence>
<dbReference type="GO" id="GO:0016829">
    <property type="term" value="F:lyase activity"/>
    <property type="evidence" value="ECO:0007669"/>
    <property type="project" value="UniProtKB-KW"/>
</dbReference>
<evidence type="ECO:0000256" key="1">
    <source>
        <dbReference type="ARBA" id="ARBA00003141"/>
    </source>
</evidence>
<dbReference type="EMBL" id="UAWC01000004">
    <property type="protein sequence ID" value="SQB34011.1"/>
    <property type="molecule type" value="Genomic_DNA"/>
</dbReference>
<protein>
    <recommendedName>
        <fullName evidence="3 10">Pyruvate formate-lyase-activating enzyme</fullName>
        <ecNumber evidence="10">1.97.1.4</ecNumber>
    </recommendedName>
</protein>
<comment type="catalytic activity">
    <reaction evidence="10">
        <text>glycyl-[formate C-acetyltransferase] + reduced [flavodoxin] + S-adenosyl-L-methionine = glycin-2-yl radical-[formate C-acetyltransferase] + semiquinone [flavodoxin] + 5'-deoxyadenosine + L-methionine + H(+)</text>
        <dbReference type="Rhea" id="RHEA:19225"/>
        <dbReference type="Rhea" id="RHEA-COMP:10622"/>
        <dbReference type="Rhea" id="RHEA-COMP:12190"/>
        <dbReference type="Rhea" id="RHEA-COMP:12191"/>
        <dbReference type="Rhea" id="RHEA-COMP:14480"/>
        <dbReference type="ChEBI" id="CHEBI:15378"/>
        <dbReference type="ChEBI" id="CHEBI:17319"/>
        <dbReference type="ChEBI" id="CHEBI:29947"/>
        <dbReference type="ChEBI" id="CHEBI:32722"/>
        <dbReference type="ChEBI" id="CHEBI:57618"/>
        <dbReference type="ChEBI" id="CHEBI:57844"/>
        <dbReference type="ChEBI" id="CHEBI:59789"/>
        <dbReference type="ChEBI" id="CHEBI:140311"/>
        <dbReference type="EC" id="1.97.1.4"/>
    </reaction>
</comment>
<organism evidence="12 13">
    <name type="scientific">Clostridium cochlearium</name>
    <dbReference type="NCBI Taxonomy" id="1494"/>
    <lineage>
        <taxon>Bacteria</taxon>
        <taxon>Bacillati</taxon>
        <taxon>Bacillota</taxon>
        <taxon>Clostridia</taxon>
        <taxon>Eubacteriales</taxon>
        <taxon>Clostridiaceae</taxon>
        <taxon>Clostridium</taxon>
    </lineage>
</organism>
<comment type="cofactor">
    <cofactor evidence="10">
        <name>[4Fe-4S] cluster</name>
        <dbReference type="ChEBI" id="CHEBI:49883"/>
    </cofactor>
    <text evidence="10">Binds 1 [4Fe-4S] cluster. The cluster is coordinated with 3 cysteines and an exchangeable S-adenosyl-L-methionine.</text>
</comment>
<comment type="similarity">
    <text evidence="2 10">Belongs to the organic radical-activating enzymes family.</text>
</comment>
<dbReference type="GO" id="GO:0005737">
    <property type="term" value="C:cytoplasm"/>
    <property type="evidence" value="ECO:0007669"/>
    <property type="project" value="UniProtKB-SubCell"/>
</dbReference>
<dbReference type="PROSITE" id="PS01087">
    <property type="entry name" value="RADICAL_ACTIVATING"/>
    <property type="match status" value="1"/>
</dbReference>
<evidence type="ECO:0000256" key="2">
    <source>
        <dbReference type="ARBA" id="ARBA00009777"/>
    </source>
</evidence>
<comment type="subcellular location">
    <subcellularLocation>
        <location evidence="10">Cytoplasm</location>
    </subcellularLocation>
</comment>
<evidence type="ECO:0000256" key="5">
    <source>
        <dbReference type="ARBA" id="ARBA00022691"/>
    </source>
</evidence>
<keyword evidence="5 10" id="KW-0949">S-adenosyl-L-methionine</keyword>
<dbReference type="PANTHER" id="PTHR30352:SF5">
    <property type="entry name" value="PYRUVATE FORMATE-LYASE 1-ACTIVATING ENZYME"/>
    <property type="match status" value="1"/>
</dbReference>
<keyword evidence="6 10" id="KW-0479">Metal-binding</keyword>
<dbReference type="InterPro" id="IPR013785">
    <property type="entry name" value="Aldolase_TIM"/>
</dbReference>
<dbReference type="SFLD" id="SFLDS00029">
    <property type="entry name" value="Radical_SAM"/>
    <property type="match status" value="1"/>
</dbReference>
<dbReference type="SFLD" id="SFLDG01066">
    <property type="entry name" value="organic_radical-activating_enz"/>
    <property type="match status" value="1"/>
</dbReference>
<keyword evidence="12" id="KW-0670">Pyruvate</keyword>
<evidence type="ECO:0000313" key="12">
    <source>
        <dbReference type="EMBL" id="SQB34011.1"/>
    </source>
</evidence>
<accession>A0A2X2W7R4</accession>
<evidence type="ECO:0000256" key="4">
    <source>
        <dbReference type="ARBA" id="ARBA00022485"/>
    </source>
</evidence>
<keyword evidence="4 10" id="KW-0004">4Fe-4S</keyword>
<dbReference type="InterPro" id="IPR007197">
    <property type="entry name" value="rSAM"/>
</dbReference>
<evidence type="ECO:0000256" key="6">
    <source>
        <dbReference type="ARBA" id="ARBA00022723"/>
    </source>
</evidence>
<dbReference type="InterPro" id="IPR034457">
    <property type="entry name" value="Organic_radical-activating"/>
</dbReference>
<keyword evidence="7 10" id="KW-0560">Oxidoreductase</keyword>
<sequence>MIKGRIHSIESMGLVDGPGIRTVVFFQGCNLRCVYCHNPDTWNLNGGEQVTVEELFKKVIRYKPYFQRSGGGITCSGGEPLIQGEFLLEFLKRCKENGIHTVLDTSGVAKGNHEEILKYVDLVILDIKHHKEEEYKNITGKDIKCFYDFLEKLNKSNTEVWCRQVIVPGINDTKENMEGLNRFLTKIKNVKKVELLPYHSLGVNKYKELGLEYNLKHLDPMDKDICEKLRHSVEI</sequence>
<keyword evidence="8 10" id="KW-0408">Iron</keyword>
<evidence type="ECO:0000259" key="11">
    <source>
        <dbReference type="PROSITE" id="PS51918"/>
    </source>
</evidence>
<dbReference type="Proteomes" id="UP000250223">
    <property type="component" value="Unassembled WGS sequence"/>
</dbReference>
<dbReference type="RefSeq" id="WP_111921324.1">
    <property type="nucleotide sequence ID" value="NZ_CP173238.1"/>
</dbReference>
<evidence type="ECO:0000313" key="13">
    <source>
        <dbReference type="Proteomes" id="UP000250223"/>
    </source>
</evidence>
<dbReference type="Gene3D" id="3.20.20.70">
    <property type="entry name" value="Aldolase class I"/>
    <property type="match status" value="1"/>
</dbReference>
<dbReference type="NCBIfam" id="TIGR02493">
    <property type="entry name" value="PFLA"/>
    <property type="match status" value="1"/>
</dbReference>
<evidence type="ECO:0000256" key="9">
    <source>
        <dbReference type="ARBA" id="ARBA00023014"/>
    </source>
</evidence>
<evidence type="ECO:0000256" key="3">
    <source>
        <dbReference type="ARBA" id="ARBA00021356"/>
    </source>
</evidence>
<keyword evidence="9 10" id="KW-0411">Iron-sulfur</keyword>
<dbReference type="PANTHER" id="PTHR30352">
    <property type="entry name" value="PYRUVATE FORMATE-LYASE-ACTIVATING ENZYME"/>
    <property type="match status" value="1"/>
</dbReference>
<dbReference type="SUPFAM" id="SSF102114">
    <property type="entry name" value="Radical SAM enzymes"/>
    <property type="match status" value="1"/>
</dbReference>
<dbReference type="InterPro" id="IPR058240">
    <property type="entry name" value="rSAM_sf"/>
</dbReference>
<name>A0A2X2W7R4_CLOCO</name>
<evidence type="ECO:0000256" key="7">
    <source>
        <dbReference type="ARBA" id="ARBA00023002"/>
    </source>
</evidence>